<evidence type="ECO:0000259" key="7">
    <source>
        <dbReference type="Pfam" id="PF00441"/>
    </source>
</evidence>
<feature type="domain" description="Acyl-CoA dehydrogenase/oxidase C-terminal" evidence="7">
    <location>
        <begin position="266"/>
        <end position="423"/>
    </location>
</feature>
<evidence type="ECO:0000256" key="5">
    <source>
        <dbReference type="ARBA" id="ARBA00023002"/>
    </source>
</evidence>
<proteinExistence type="inferred from homology"/>
<comment type="caution">
    <text evidence="10">The sequence shown here is derived from an EMBL/GenBank/DDBJ whole genome shotgun (WGS) entry which is preliminary data.</text>
</comment>
<dbReference type="Pfam" id="PF02770">
    <property type="entry name" value="Acyl-CoA_dh_M"/>
    <property type="match status" value="1"/>
</dbReference>
<accession>A0AAD4CFT5</accession>
<dbReference type="Pfam" id="PF00441">
    <property type="entry name" value="Acyl-CoA_dh_1"/>
    <property type="match status" value="1"/>
</dbReference>
<feature type="domain" description="Acyl-CoA oxidase/dehydrogenase middle" evidence="8">
    <location>
        <begin position="158"/>
        <end position="254"/>
    </location>
</feature>
<dbReference type="GO" id="GO:0050660">
    <property type="term" value="F:flavin adenine dinucleotide binding"/>
    <property type="evidence" value="ECO:0007669"/>
    <property type="project" value="InterPro"/>
</dbReference>
<dbReference type="GO" id="GO:0005737">
    <property type="term" value="C:cytoplasm"/>
    <property type="evidence" value="ECO:0007669"/>
    <property type="project" value="TreeGrafter"/>
</dbReference>
<keyword evidence="4 6" id="KW-0274">FAD</keyword>
<evidence type="ECO:0000259" key="8">
    <source>
        <dbReference type="Pfam" id="PF02770"/>
    </source>
</evidence>
<comment type="cofactor">
    <cofactor evidence="1 6">
        <name>FAD</name>
        <dbReference type="ChEBI" id="CHEBI:57692"/>
    </cofactor>
</comment>
<evidence type="ECO:0000256" key="1">
    <source>
        <dbReference type="ARBA" id="ARBA00001974"/>
    </source>
</evidence>
<dbReference type="InterPro" id="IPR036250">
    <property type="entry name" value="AcylCo_DH-like_C"/>
</dbReference>
<dbReference type="InterPro" id="IPR006091">
    <property type="entry name" value="Acyl-CoA_Oxase/DH_mid-dom"/>
</dbReference>
<gene>
    <name evidence="10" type="ORF">FE257_012666</name>
</gene>
<dbReference type="InterPro" id="IPR037069">
    <property type="entry name" value="AcylCoA_DH/ox_N_sf"/>
</dbReference>
<evidence type="ECO:0000256" key="3">
    <source>
        <dbReference type="ARBA" id="ARBA00022630"/>
    </source>
</evidence>
<keyword evidence="11" id="KW-1185">Reference proteome</keyword>
<dbReference type="EMBL" id="VCAU01000091">
    <property type="protein sequence ID" value="KAF9885684.1"/>
    <property type="molecule type" value="Genomic_DNA"/>
</dbReference>
<evidence type="ECO:0000313" key="11">
    <source>
        <dbReference type="Proteomes" id="UP001194746"/>
    </source>
</evidence>
<dbReference type="InterPro" id="IPR050741">
    <property type="entry name" value="Acyl-CoA_dehydrogenase"/>
</dbReference>
<evidence type="ECO:0000259" key="9">
    <source>
        <dbReference type="Pfam" id="PF02771"/>
    </source>
</evidence>
<keyword evidence="5 6" id="KW-0560">Oxidoreductase</keyword>
<evidence type="ECO:0000256" key="4">
    <source>
        <dbReference type="ARBA" id="ARBA00022827"/>
    </source>
</evidence>
<reference evidence="10" key="2">
    <citation type="submission" date="2020-02" db="EMBL/GenBank/DDBJ databases">
        <authorList>
            <person name="Gilchrist C.L.M."/>
            <person name="Chooi Y.-H."/>
        </authorList>
    </citation>
    <scope>NUCLEOTIDE SEQUENCE</scope>
    <source>
        <strain evidence="10">MST-FP2251</strain>
    </source>
</reference>
<dbReference type="Gene3D" id="1.10.540.10">
    <property type="entry name" value="Acyl-CoA dehydrogenase/oxidase, N-terminal domain"/>
    <property type="match status" value="1"/>
</dbReference>
<evidence type="ECO:0008006" key="12">
    <source>
        <dbReference type="Google" id="ProtNLM"/>
    </source>
</evidence>
<dbReference type="SUPFAM" id="SSF47203">
    <property type="entry name" value="Acyl-CoA dehydrogenase C-terminal domain-like"/>
    <property type="match status" value="1"/>
</dbReference>
<dbReference type="Gene3D" id="1.20.140.10">
    <property type="entry name" value="Butyryl-CoA Dehydrogenase, subunit A, domain 3"/>
    <property type="match status" value="1"/>
</dbReference>
<dbReference type="InterPro" id="IPR009075">
    <property type="entry name" value="AcylCo_DH/oxidase_C"/>
</dbReference>
<protein>
    <recommendedName>
        <fullName evidence="12">Acyl-CoA dehydrogenase</fullName>
    </recommendedName>
</protein>
<evidence type="ECO:0000256" key="2">
    <source>
        <dbReference type="ARBA" id="ARBA00009347"/>
    </source>
</evidence>
<dbReference type="Gene3D" id="2.40.110.10">
    <property type="entry name" value="Butyryl-CoA Dehydrogenase, subunit A, domain 2"/>
    <property type="match status" value="1"/>
</dbReference>
<dbReference type="SUPFAM" id="SSF56645">
    <property type="entry name" value="Acyl-CoA dehydrogenase NM domain-like"/>
    <property type="match status" value="1"/>
</dbReference>
<dbReference type="PANTHER" id="PTHR48083:SF15">
    <property type="entry name" value="ACYL-COA DEHYDROGENASE APDG"/>
    <property type="match status" value="1"/>
</dbReference>
<dbReference type="PANTHER" id="PTHR48083">
    <property type="entry name" value="MEDIUM-CHAIN SPECIFIC ACYL-COA DEHYDROGENASE, MITOCHONDRIAL-RELATED"/>
    <property type="match status" value="1"/>
</dbReference>
<feature type="domain" description="Acyl-CoA dehydrogenase/oxidase N-terminal" evidence="9">
    <location>
        <begin position="25"/>
        <end position="153"/>
    </location>
</feature>
<sequence>MTPSRPIPFSEPPYLSGLPSPFHRETHLRWQKACREFVDENLHQHAMEWEREETVPEDVFRKFAAANMLIPSLPAPLPVEWLKRLGVHDVLGTVKVEDWDSIHTAIYTDEMTRSGLLGPSGSLTTGMAFGVPPIIKYGSPQLQERFLPDLLLGRERTCIAITEPGGGSDVANISTTAVKSPDGKFYIINGSKKWITNGIWAKYSTMAVRTSNAGPNGLSLMVVPLANHPGVTMRRLKVAGQISAGTTYIELDDVKVPVENLIGAEGMGMKYIMTNFNHERLNICVSATRQARVALSAAFAYVMKREAFGKTLIEQPVVRHRLAKAGALLESQSAWVDQFVYEMTRLSKAEADEKLGGLTALCKAQSGMVLDECARCAVLLFGGNGFTRTGQGEIAERIYREVPGVRIPGGSEDVLLDLAVRQLLKNYNNETKAIELGTRTLKI</sequence>
<dbReference type="AlphaFoldDB" id="A0AAD4CFT5"/>
<evidence type="ECO:0000313" key="10">
    <source>
        <dbReference type="EMBL" id="KAF9885684.1"/>
    </source>
</evidence>
<evidence type="ECO:0000256" key="6">
    <source>
        <dbReference type="RuleBase" id="RU362125"/>
    </source>
</evidence>
<comment type="similarity">
    <text evidence="2 6">Belongs to the acyl-CoA dehydrogenase family.</text>
</comment>
<dbReference type="InterPro" id="IPR046373">
    <property type="entry name" value="Acyl-CoA_Oxase/DH_mid-dom_sf"/>
</dbReference>
<name>A0AAD4CFT5_ASPNN</name>
<dbReference type="InterPro" id="IPR009100">
    <property type="entry name" value="AcylCoA_DH/oxidase_NM_dom_sf"/>
</dbReference>
<dbReference type="GO" id="GO:0003995">
    <property type="term" value="F:acyl-CoA dehydrogenase activity"/>
    <property type="evidence" value="ECO:0007669"/>
    <property type="project" value="TreeGrafter"/>
</dbReference>
<organism evidence="10 11">
    <name type="scientific">Aspergillus nanangensis</name>
    <dbReference type="NCBI Taxonomy" id="2582783"/>
    <lineage>
        <taxon>Eukaryota</taxon>
        <taxon>Fungi</taxon>
        <taxon>Dikarya</taxon>
        <taxon>Ascomycota</taxon>
        <taxon>Pezizomycotina</taxon>
        <taxon>Eurotiomycetes</taxon>
        <taxon>Eurotiomycetidae</taxon>
        <taxon>Eurotiales</taxon>
        <taxon>Aspergillaceae</taxon>
        <taxon>Aspergillus</taxon>
        <taxon>Aspergillus subgen. Circumdati</taxon>
    </lineage>
</organism>
<dbReference type="Pfam" id="PF02771">
    <property type="entry name" value="Acyl-CoA_dh_N"/>
    <property type="match status" value="1"/>
</dbReference>
<dbReference type="InterPro" id="IPR013786">
    <property type="entry name" value="AcylCoA_DH/ox_N"/>
</dbReference>
<reference evidence="10" key="1">
    <citation type="journal article" date="2019" name="Beilstein J. Org. Chem.">
        <title>Nanangenines: drimane sesquiterpenoids as the dominant metabolite cohort of a novel Australian fungus, Aspergillus nanangensis.</title>
        <authorList>
            <person name="Lacey H.J."/>
            <person name="Gilchrist C.L.M."/>
            <person name="Crombie A."/>
            <person name="Kalaitzis J.A."/>
            <person name="Vuong D."/>
            <person name="Rutledge P.J."/>
            <person name="Turner P."/>
            <person name="Pitt J.I."/>
            <person name="Lacey E."/>
            <person name="Chooi Y.H."/>
            <person name="Piggott A.M."/>
        </authorList>
    </citation>
    <scope>NUCLEOTIDE SEQUENCE</scope>
    <source>
        <strain evidence="10">MST-FP2251</strain>
    </source>
</reference>
<dbReference type="Proteomes" id="UP001194746">
    <property type="component" value="Unassembled WGS sequence"/>
</dbReference>
<keyword evidence="3 6" id="KW-0285">Flavoprotein</keyword>
<dbReference type="GO" id="GO:0033539">
    <property type="term" value="P:fatty acid beta-oxidation using acyl-CoA dehydrogenase"/>
    <property type="evidence" value="ECO:0007669"/>
    <property type="project" value="TreeGrafter"/>
</dbReference>